<accession>A0A2U2DT91</accession>
<dbReference type="OrthoDB" id="7282689at2"/>
<protein>
    <submittedName>
        <fullName evidence="1">Uncharacterized protein</fullName>
    </submittedName>
</protein>
<evidence type="ECO:0000313" key="2">
    <source>
        <dbReference type="Proteomes" id="UP000245252"/>
    </source>
</evidence>
<gene>
    <name evidence="1" type="ORF">DEM27_09050</name>
</gene>
<dbReference type="Gene3D" id="1.20.5.190">
    <property type="match status" value="1"/>
</dbReference>
<name>A0A2U2DT91_9HYPH</name>
<dbReference type="Proteomes" id="UP000245252">
    <property type="component" value="Unassembled WGS sequence"/>
</dbReference>
<dbReference type="EMBL" id="QFBC01000003">
    <property type="protein sequence ID" value="PWE56524.1"/>
    <property type="molecule type" value="Genomic_DNA"/>
</dbReference>
<dbReference type="AlphaFoldDB" id="A0A2U2DT91"/>
<reference evidence="1 2" key="1">
    <citation type="submission" date="2018-05" db="EMBL/GenBank/DDBJ databases">
        <title>The draft genome of strain NS-104.</title>
        <authorList>
            <person name="Hang P."/>
            <person name="Jiang J."/>
        </authorList>
    </citation>
    <scope>NUCLEOTIDE SEQUENCE [LARGE SCALE GENOMIC DNA]</scope>
    <source>
        <strain evidence="1 2">NS-104</strain>
    </source>
</reference>
<comment type="caution">
    <text evidence="1">The sequence shown here is derived from an EMBL/GenBank/DDBJ whole genome shotgun (WGS) entry which is preliminary data.</text>
</comment>
<sequence>MNEKVENLILEHLRVIRADVSSLKEEVSGIRAEMRSMKQHMAAFMSHETAQDGDIAAMKLQLERIGKRLDIVE</sequence>
<proteinExistence type="predicted"/>
<dbReference type="RefSeq" id="WP_109457899.1">
    <property type="nucleotide sequence ID" value="NZ_QFBC01000003.1"/>
</dbReference>
<keyword evidence="2" id="KW-1185">Reference proteome</keyword>
<evidence type="ECO:0000313" key="1">
    <source>
        <dbReference type="EMBL" id="PWE56524.1"/>
    </source>
</evidence>
<organism evidence="1 2">
    <name type="scientific">Metarhizobium album</name>
    <dbReference type="NCBI Taxonomy" id="2182425"/>
    <lineage>
        <taxon>Bacteria</taxon>
        <taxon>Pseudomonadati</taxon>
        <taxon>Pseudomonadota</taxon>
        <taxon>Alphaproteobacteria</taxon>
        <taxon>Hyphomicrobiales</taxon>
        <taxon>Rhizobiaceae</taxon>
        <taxon>Metarhizobium</taxon>
    </lineage>
</organism>